<dbReference type="AlphaFoldDB" id="A0A1S1V744"/>
<dbReference type="InterPro" id="IPR003439">
    <property type="entry name" value="ABC_transporter-like_ATP-bd"/>
</dbReference>
<sequence>MIRIDNITKSYGEKILFSDFSEEIKQSEICAIMGESGSGKTTLLNIIGSLDSPDSGKLFIDGEEVNPKKNQKLLRYELSFLFQNYGLIDELTVKKNLQIALKYAELGKKRESEIEKALEQVGLKDKLNDRIYTLSGGEQQRVALARTMLKPNKIILADEPTGSLDEANRDMVLKNLQAQREEGKTILIVTHDAHVAKSCDRIIYFNRKKQ</sequence>
<evidence type="ECO:0000256" key="4">
    <source>
        <dbReference type="ARBA" id="ARBA00022840"/>
    </source>
</evidence>
<keyword evidence="6" id="KW-0378">Hydrolase</keyword>
<dbReference type="InterPro" id="IPR017871">
    <property type="entry name" value="ABC_transporter-like_CS"/>
</dbReference>
<dbReference type="GO" id="GO:0016887">
    <property type="term" value="F:ATP hydrolysis activity"/>
    <property type="evidence" value="ECO:0007669"/>
    <property type="project" value="InterPro"/>
</dbReference>
<evidence type="ECO:0000256" key="2">
    <source>
        <dbReference type="ARBA" id="ARBA00022448"/>
    </source>
</evidence>
<dbReference type="PANTHER" id="PTHR42798">
    <property type="entry name" value="LIPOPROTEIN-RELEASING SYSTEM ATP-BINDING PROTEIN LOLD"/>
    <property type="match status" value="1"/>
</dbReference>
<dbReference type="SUPFAM" id="SSF52540">
    <property type="entry name" value="P-loop containing nucleoside triphosphate hydrolases"/>
    <property type="match status" value="1"/>
</dbReference>
<dbReference type="InterPro" id="IPR003593">
    <property type="entry name" value="AAA+_ATPase"/>
</dbReference>
<dbReference type="EMBL" id="MKIE01000003">
    <property type="protein sequence ID" value="OHW62382.1"/>
    <property type="molecule type" value="Genomic_DNA"/>
</dbReference>
<dbReference type="OrthoDB" id="9802264at2"/>
<comment type="similarity">
    <text evidence="1">Belongs to the ABC transporter superfamily.</text>
</comment>
<feature type="domain" description="ABC transporter" evidence="5">
    <location>
        <begin position="2"/>
        <end position="210"/>
    </location>
</feature>
<dbReference type="PROSITE" id="PS50893">
    <property type="entry name" value="ABC_TRANSPORTER_2"/>
    <property type="match status" value="1"/>
</dbReference>
<dbReference type="PROSITE" id="PS00211">
    <property type="entry name" value="ABC_TRANSPORTER_1"/>
    <property type="match status" value="1"/>
</dbReference>
<evidence type="ECO:0000259" key="5">
    <source>
        <dbReference type="PROSITE" id="PS50893"/>
    </source>
</evidence>
<gene>
    <name evidence="6" type="primary">macB_1</name>
    <name evidence="6" type="ORF">EUAN_09450</name>
</gene>
<dbReference type="SMART" id="SM00382">
    <property type="entry name" value="AAA"/>
    <property type="match status" value="1"/>
</dbReference>
<keyword evidence="7" id="KW-1185">Reference proteome</keyword>
<dbReference type="RefSeq" id="WP_071062202.1">
    <property type="nucleotide sequence ID" value="NZ_MKIE01000003.1"/>
</dbReference>
<proteinExistence type="inferred from homology"/>
<evidence type="ECO:0000313" key="6">
    <source>
        <dbReference type="EMBL" id="OHW62382.1"/>
    </source>
</evidence>
<keyword evidence="4 6" id="KW-0067">ATP-binding</keyword>
<dbReference type="InterPro" id="IPR017911">
    <property type="entry name" value="MacB-like_ATP-bd"/>
</dbReference>
<evidence type="ECO:0000256" key="1">
    <source>
        <dbReference type="ARBA" id="ARBA00005417"/>
    </source>
</evidence>
<dbReference type="InterPro" id="IPR019895">
    <property type="entry name" value="L_ocin_972_ABC"/>
</dbReference>
<reference evidence="6 7" key="1">
    <citation type="submission" date="2016-09" db="EMBL/GenBank/DDBJ databases">
        <title>Genome sequence of Eubacterium angustum.</title>
        <authorList>
            <person name="Poehlein A."/>
            <person name="Daniel R."/>
        </authorList>
    </citation>
    <scope>NUCLEOTIDE SEQUENCE [LARGE SCALE GENOMIC DNA]</scope>
    <source>
        <strain evidence="6 7">DSM 1989</strain>
    </source>
</reference>
<dbReference type="EC" id="3.6.3.-" evidence="6"/>
<evidence type="ECO:0000256" key="3">
    <source>
        <dbReference type="ARBA" id="ARBA00022741"/>
    </source>
</evidence>
<protein>
    <submittedName>
        <fullName evidence="6">Macrolide export ATP-binding/permease protein MacB</fullName>
        <ecNumber evidence="6">3.6.3.-</ecNumber>
    </submittedName>
</protein>
<dbReference type="STRING" id="39480.EUAN_09450"/>
<dbReference type="Gene3D" id="3.40.50.300">
    <property type="entry name" value="P-loop containing nucleotide triphosphate hydrolases"/>
    <property type="match status" value="1"/>
</dbReference>
<dbReference type="Pfam" id="PF00005">
    <property type="entry name" value="ABC_tran"/>
    <property type="match status" value="1"/>
</dbReference>
<name>A0A1S1V744_9FIRM</name>
<comment type="caution">
    <text evidence="6">The sequence shown here is derived from an EMBL/GenBank/DDBJ whole genome shotgun (WGS) entry which is preliminary data.</text>
</comment>
<organism evidence="6 7">
    <name type="scientific">Andreesenia angusta</name>
    <dbReference type="NCBI Taxonomy" id="39480"/>
    <lineage>
        <taxon>Bacteria</taxon>
        <taxon>Bacillati</taxon>
        <taxon>Bacillota</taxon>
        <taxon>Tissierellia</taxon>
        <taxon>Tissierellales</taxon>
        <taxon>Gottschalkiaceae</taxon>
        <taxon>Andreesenia</taxon>
    </lineage>
</organism>
<evidence type="ECO:0000313" key="7">
    <source>
        <dbReference type="Proteomes" id="UP000180254"/>
    </source>
</evidence>
<dbReference type="Proteomes" id="UP000180254">
    <property type="component" value="Unassembled WGS sequence"/>
</dbReference>
<dbReference type="CDD" id="cd03255">
    <property type="entry name" value="ABC_MJ0796_LolCDE_FtsE"/>
    <property type="match status" value="1"/>
</dbReference>
<dbReference type="NCBIfam" id="TIGR03608">
    <property type="entry name" value="L_ocin_972_ABC"/>
    <property type="match status" value="1"/>
</dbReference>
<keyword evidence="3" id="KW-0547">Nucleotide-binding</keyword>
<dbReference type="PANTHER" id="PTHR42798:SF4">
    <property type="entry name" value="ABC TRANSPORTER DOMAIN-CONTAINING PROTEIN"/>
    <property type="match status" value="1"/>
</dbReference>
<dbReference type="InterPro" id="IPR027417">
    <property type="entry name" value="P-loop_NTPase"/>
</dbReference>
<keyword evidence="2" id="KW-0813">Transport</keyword>
<dbReference type="GO" id="GO:0005524">
    <property type="term" value="F:ATP binding"/>
    <property type="evidence" value="ECO:0007669"/>
    <property type="project" value="UniProtKB-KW"/>
</dbReference>
<accession>A0A1S1V744</accession>